<feature type="region of interest" description="Disordered" evidence="6">
    <location>
        <begin position="1"/>
        <end position="28"/>
    </location>
</feature>
<evidence type="ECO:0000313" key="7">
    <source>
        <dbReference type="EMBL" id="MDS0299389.1"/>
    </source>
</evidence>
<evidence type="ECO:0000313" key="8">
    <source>
        <dbReference type="Proteomes" id="UP001257060"/>
    </source>
</evidence>
<sequence length="553" mass="57271">MSDVARPPLAETGDGRDGEVPTPAESARALAGTVRSTFGPNGRDKMLVGSDGTVVVTNDGASILDRLDVEDPVARVLSRAVRTQRARVGDGATGTLLLVDELLSAASSLVADGYHPTTVVEGYALAATRARERLPAYELPVEEGDEERLRSVAKTAVTGRWDDAAAERFAGLAVSGLRAVGFDDARLDLCAYPGGELRESTLLDGVLVDTDTSSTGVEDGAVEGPRTLADARVAMLDAELAVETPRGAGSLGLDGPEELDALREHERSVRADAVRAVSGSGADALFCQKSVDGAVRSELARAGVLVVERTRRDEFDALARATDADPTMAVADLSPERLGRAGEVRRRTVGTADTLVVTGGRGESRATLLLRGGTPHVAEETERIVEDCRTLVRRALRDEGVLPGGGAAATALARDLGAWSEGVGGREAAAVEAFADSLEAIPRQLATNAGLDPVDSLVELRTRHSEGDSTVGIGRSGALREMVEAGVLEPSAVLDRTLTTAFEAVSAVLRVDDVLAVDAADAPGSDEGGPGGSGNGAPRRSRATGGYPWAIGH</sequence>
<keyword evidence="2 5" id="KW-0547">Nucleotide-binding</keyword>
<evidence type="ECO:0000256" key="2">
    <source>
        <dbReference type="ARBA" id="ARBA00022741"/>
    </source>
</evidence>
<dbReference type="Gene3D" id="3.50.7.10">
    <property type="entry name" value="GroEL"/>
    <property type="match status" value="1"/>
</dbReference>
<keyword evidence="8" id="KW-1185">Reference proteome</keyword>
<dbReference type="InterPro" id="IPR017998">
    <property type="entry name" value="Chaperone_TCP-1"/>
</dbReference>
<protein>
    <submittedName>
        <fullName evidence="7">TCP-1/cpn60 chaperonin family protein</fullName>
    </submittedName>
</protein>
<keyword evidence="3 5" id="KW-0067">ATP-binding</keyword>
<dbReference type="PRINTS" id="PR00304">
    <property type="entry name" value="TCOMPLEXTCP1"/>
</dbReference>
<evidence type="ECO:0000256" key="6">
    <source>
        <dbReference type="SAM" id="MobiDB-lite"/>
    </source>
</evidence>
<dbReference type="Pfam" id="PF00118">
    <property type="entry name" value="Cpn60_TCP1"/>
    <property type="match status" value="1"/>
</dbReference>
<name>A0ABU2GGD8_9EURY</name>
<dbReference type="InterPro" id="IPR027413">
    <property type="entry name" value="GROEL-like_equatorial_sf"/>
</dbReference>
<accession>A0ABU2GGD8</accession>
<comment type="caution">
    <text evidence="7">The sequence shown here is derived from an EMBL/GenBank/DDBJ whole genome shotgun (WGS) entry which is preliminary data.</text>
</comment>
<reference evidence="7 8" key="1">
    <citation type="submission" date="2022-06" db="EMBL/GenBank/DDBJ databases">
        <title>Halogeometricum sp. a new haloarchaeum isolate from saline soil.</title>
        <authorList>
            <person name="Strakova D."/>
            <person name="Galisteo C."/>
            <person name="Sanchez-Porro C."/>
            <person name="Ventosa A."/>
        </authorList>
    </citation>
    <scope>NUCLEOTIDE SEQUENCE [LARGE SCALE GENOMIC DNA]</scope>
    <source>
        <strain evidence="7 8">S1BR25-6</strain>
    </source>
</reference>
<organism evidence="7 8">
    <name type="scientific">Halogeometricum salsisoli</name>
    <dbReference type="NCBI Taxonomy" id="2950536"/>
    <lineage>
        <taxon>Archaea</taxon>
        <taxon>Methanobacteriati</taxon>
        <taxon>Methanobacteriota</taxon>
        <taxon>Stenosarchaea group</taxon>
        <taxon>Halobacteria</taxon>
        <taxon>Halobacteriales</taxon>
        <taxon>Haloferacaceae</taxon>
        <taxon>Halogeometricum</taxon>
    </lineage>
</organism>
<dbReference type="InterPro" id="IPR002423">
    <property type="entry name" value="Cpn60/GroEL/TCP-1"/>
</dbReference>
<comment type="similarity">
    <text evidence="1 5">Belongs to the TCP-1 chaperonin family.</text>
</comment>
<dbReference type="EMBL" id="JAMQOP010000002">
    <property type="protein sequence ID" value="MDS0299389.1"/>
    <property type="molecule type" value="Genomic_DNA"/>
</dbReference>
<feature type="region of interest" description="Disordered" evidence="6">
    <location>
        <begin position="521"/>
        <end position="553"/>
    </location>
</feature>
<gene>
    <name evidence="7" type="ORF">NDI76_11615</name>
</gene>
<dbReference type="RefSeq" id="WP_310924249.1">
    <property type="nucleotide sequence ID" value="NZ_JAMQOP010000002.1"/>
</dbReference>
<dbReference type="Proteomes" id="UP001257060">
    <property type="component" value="Unassembled WGS sequence"/>
</dbReference>
<evidence type="ECO:0000256" key="3">
    <source>
        <dbReference type="ARBA" id="ARBA00022840"/>
    </source>
</evidence>
<dbReference type="PANTHER" id="PTHR11353">
    <property type="entry name" value="CHAPERONIN"/>
    <property type="match status" value="1"/>
</dbReference>
<dbReference type="Gene3D" id="3.30.260.10">
    <property type="entry name" value="TCP-1-like chaperonin intermediate domain"/>
    <property type="match status" value="1"/>
</dbReference>
<dbReference type="InterPro" id="IPR027409">
    <property type="entry name" value="GroEL-like_apical_dom_sf"/>
</dbReference>
<dbReference type="Gene3D" id="1.10.560.10">
    <property type="entry name" value="GroEL-like equatorial domain"/>
    <property type="match status" value="1"/>
</dbReference>
<evidence type="ECO:0000256" key="5">
    <source>
        <dbReference type="RuleBase" id="RU004187"/>
    </source>
</evidence>
<evidence type="ECO:0000256" key="1">
    <source>
        <dbReference type="ARBA" id="ARBA00008020"/>
    </source>
</evidence>
<keyword evidence="4 5" id="KW-0143">Chaperone</keyword>
<dbReference type="PROSITE" id="PS00750">
    <property type="entry name" value="TCP1_1"/>
    <property type="match status" value="1"/>
</dbReference>
<dbReference type="InterPro" id="IPR002194">
    <property type="entry name" value="Chaperonin_TCP-1_CS"/>
</dbReference>
<dbReference type="InterPro" id="IPR027410">
    <property type="entry name" value="TCP-1-like_intermed_sf"/>
</dbReference>
<feature type="compositionally biased region" description="Gly residues" evidence="6">
    <location>
        <begin position="526"/>
        <end position="535"/>
    </location>
</feature>
<evidence type="ECO:0000256" key="4">
    <source>
        <dbReference type="ARBA" id="ARBA00023186"/>
    </source>
</evidence>
<proteinExistence type="inferred from homology"/>
<dbReference type="SUPFAM" id="SSF52029">
    <property type="entry name" value="GroEL apical domain-like"/>
    <property type="match status" value="1"/>
</dbReference>
<dbReference type="SUPFAM" id="SSF54849">
    <property type="entry name" value="GroEL-intermediate domain like"/>
    <property type="match status" value="1"/>
</dbReference>
<dbReference type="SUPFAM" id="SSF48592">
    <property type="entry name" value="GroEL equatorial domain-like"/>
    <property type="match status" value="1"/>
</dbReference>